<proteinExistence type="inferred from homology"/>
<keyword evidence="13" id="KW-1185">Reference proteome</keyword>
<dbReference type="InParanoid" id="A0A0V0QIK3"/>
<dbReference type="PROSITE" id="PS51672">
    <property type="entry name" value="ACT_LIKE"/>
    <property type="match status" value="1"/>
</dbReference>
<dbReference type="InterPro" id="IPR036052">
    <property type="entry name" value="TrpB-like_PALP_sf"/>
</dbReference>
<dbReference type="Proteomes" id="UP000054937">
    <property type="component" value="Unassembled WGS sequence"/>
</dbReference>
<dbReference type="InterPro" id="IPR001721">
    <property type="entry name" value="TD_ACT-like"/>
</dbReference>
<reference evidence="12 13" key="1">
    <citation type="journal article" date="2015" name="Sci. Rep.">
        <title>Genome of the facultative scuticociliatosis pathogen Pseudocohnilembus persalinus provides insight into its virulence through horizontal gene transfer.</title>
        <authorList>
            <person name="Xiong J."/>
            <person name="Wang G."/>
            <person name="Cheng J."/>
            <person name="Tian M."/>
            <person name="Pan X."/>
            <person name="Warren A."/>
            <person name="Jiang C."/>
            <person name="Yuan D."/>
            <person name="Miao W."/>
        </authorList>
    </citation>
    <scope>NUCLEOTIDE SEQUENCE [LARGE SCALE GENOMIC DNA]</scope>
    <source>
        <strain evidence="12">36N120E</strain>
    </source>
</reference>
<dbReference type="Pfam" id="PF00291">
    <property type="entry name" value="PALP"/>
    <property type="match status" value="1"/>
</dbReference>
<dbReference type="SUPFAM" id="SSF55021">
    <property type="entry name" value="ACT-like"/>
    <property type="match status" value="1"/>
</dbReference>
<dbReference type="InterPro" id="IPR050147">
    <property type="entry name" value="Ser/Thr_Dehydratase"/>
</dbReference>
<dbReference type="PANTHER" id="PTHR48078">
    <property type="entry name" value="THREONINE DEHYDRATASE, MITOCHONDRIAL-RELATED"/>
    <property type="match status" value="1"/>
</dbReference>
<evidence type="ECO:0000256" key="7">
    <source>
        <dbReference type="ARBA" id="ARBA00022624"/>
    </source>
</evidence>
<dbReference type="GO" id="GO:0004794">
    <property type="term" value="F:threonine deaminase activity"/>
    <property type="evidence" value="ECO:0007669"/>
    <property type="project" value="UniProtKB-EC"/>
</dbReference>
<evidence type="ECO:0000256" key="2">
    <source>
        <dbReference type="ARBA" id="ARBA00001933"/>
    </source>
</evidence>
<dbReference type="PANTHER" id="PTHR48078:SF11">
    <property type="entry name" value="THREONINE DEHYDRATASE, MITOCHONDRIAL"/>
    <property type="match status" value="1"/>
</dbReference>
<keyword evidence="6" id="KW-0028">Amino-acid biosynthesis</keyword>
<comment type="similarity">
    <text evidence="4">Belongs to the serine/threonine dehydratase family.</text>
</comment>
<evidence type="ECO:0000256" key="3">
    <source>
        <dbReference type="ARBA" id="ARBA00004810"/>
    </source>
</evidence>
<dbReference type="InterPro" id="IPR045865">
    <property type="entry name" value="ACT-like_dom_sf"/>
</dbReference>
<comment type="pathway">
    <text evidence="3">Amino-acid biosynthesis; L-isoleucine biosynthesis; 2-oxobutanoate from L-threonine: step 1/1.</text>
</comment>
<dbReference type="GO" id="GO:0009097">
    <property type="term" value="P:isoleucine biosynthetic process"/>
    <property type="evidence" value="ECO:0007669"/>
    <property type="project" value="UniProtKB-UniPathway"/>
</dbReference>
<dbReference type="GO" id="GO:0006565">
    <property type="term" value="P:L-serine catabolic process"/>
    <property type="evidence" value="ECO:0007669"/>
    <property type="project" value="TreeGrafter"/>
</dbReference>
<evidence type="ECO:0000256" key="6">
    <source>
        <dbReference type="ARBA" id="ARBA00022605"/>
    </source>
</evidence>
<keyword evidence="9" id="KW-0456">Lyase</keyword>
<comment type="caution">
    <text evidence="12">The sequence shown here is derived from an EMBL/GenBank/DDBJ whole genome shotgun (WGS) entry which is preliminary data.</text>
</comment>
<accession>A0A0V0QIK3</accession>
<comment type="catalytic activity">
    <reaction evidence="1">
        <text>L-threonine = 2-oxobutanoate + NH4(+)</text>
        <dbReference type="Rhea" id="RHEA:22108"/>
        <dbReference type="ChEBI" id="CHEBI:16763"/>
        <dbReference type="ChEBI" id="CHEBI:28938"/>
        <dbReference type="ChEBI" id="CHEBI:57926"/>
        <dbReference type="EC" id="4.3.1.19"/>
    </reaction>
</comment>
<dbReference type="OMA" id="GTEINRQ"/>
<evidence type="ECO:0000259" key="11">
    <source>
        <dbReference type="PROSITE" id="PS51672"/>
    </source>
</evidence>
<dbReference type="AlphaFoldDB" id="A0A0V0QIK3"/>
<organism evidence="12 13">
    <name type="scientific">Pseudocohnilembus persalinus</name>
    <name type="common">Ciliate</name>
    <dbReference type="NCBI Taxonomy" id="266149"/>
    <lineage>
        <taxon>Eukaryota</taxon>
        <taxon>Sar</taxon>
        <taxon>Alveolata</taxon>
        <taxon>Ciliophora</taxon>
        <taxon>Intramacronucleata</taxon>
        <taxon>Oligohymenophorea</taxon>
        <taxon>Scuticociliatia</taxon>
        <taxon>Philasterida</taxon>
        <taxon>Pseudocohnilembidae</taxon>
        <taxon>Pseudocohnilembus</taxon>
    </lineage>
</organism>
<dbReference type="Gene3D" id="3.40.50.1100">
    <property type="match status" value="2"/>
</dbReference>
<evidence type="ECO:0000313" key="12">
    <source>
        <dbReference type="EMBL" id="KRX02077.1"/>
    </source>
</evidence>
<evidence type="ECO:0000256" key="4">
    <source>
        <dbReference type="ARBA" id="ARBA00010869"/>
    </source>
</evidence>
<comment type="cofactor">
    <cofactor evidence="2">
        <name>pyridoxal 5'-phosphate</name>
        <dbReference type="ChEBI" id="CHEBI:597326"/>
    </cofactor>
</comment>
<keyword evidence="8" id="KW-0663">Pyridoxal phosphate</keyword>
<dbReference type="GO" id="GO:0003941">
    <property type="term" value="F:L-serine ammonia-lyase activity"/>
    <property type="evidence" value="ECO:0007669"/>
    <property type="project" value="TreeGrafter"/>
</dbReference>
<keyword evidence="7" id="KW-0412">Isoleucine biosynthesis</keyword>
<evidence type="ECO:0000256" key="1">
    <source>
        <dbReference type="ARBA" id="ARBA00001274"/>
    </source>
</evidence>
<protein>
    <recommendedName>
        <fullName evidence="5">threonine ammonia-lyase</fullName>
        <ecNumber evidence="5">4.3.1.19</ecNumber>
    </recommendedName>
</protein>
<sequence>MMHLMKDNSELPLNQGDYQSFKLGENSYKKQVKYEEAVKKVVPASEIYQAYKDIKKYVRRTPLTFAQKFSERYGAKIYFKREDFQMTGTYKIRGAFNRLLNLTDQQKANGVICATQGNQGASLGFACQQLGIKAIIVMPDTVPTDKSNHVLRFQGKNTQVIMHGINLNESINYAHELSKQKGMTLVSFEDSDIIRGCGSVAVEILEDMPEQKIDYIMFSMSSGSLASGVGSYVYQLSPETQQIGVEHEVEDQSENNRCQVPAQNLYESQQQLLETFPLEEKNILSVIIDGLYKVGEGAACSAVTTLYNQEKIVIEPFSAVCPAALEQIKDEIKGKTVVCILCGSFRYDIARLSEIRTISSVYEHKLFFILVSFFSKKGSLKIFLRDFLGPEDDIHMINYTRKNNREKGPALVGIESPNEAEFNKILEKLSNKKIDYKIVKPSDPLFKLKV</sequence>
<dbReference type="GO" id="GO:0006567">
    <property type="term" value="P:L-threonine catabolic process"/>
    <property type="evidence" value="ECO:0007669"/>
    <property type="project" value="TreeGrafter"/>
</dbReference>
<keyword evidence="10" id="KW-0100">Branched-chain amino acid biosynthesis</keyword>
<evidence type="ECO:0000256" key="9">
    <source>
        <dbReference type="ARBA" id="ARBA00023239"/>
    </source>
</evidence>
<gene>
    <name evidence="12" type="ORF">PPERSA_03139</name>
</gene>
<dbReference type="InterPro" id="IPR001926">
    <property type="entry name" value="TrpB-like_PALP"/>
</dbReference>
<dbReference type="EMBL" id="LDAU01000158">
    <property type="protein sequence ID" value="KRX02077.1"/>
    <property type="molecule type" value="Genomic_DNA"/>
</dbReference>
<dbReference type="FunFam" id="3.40.50.1100:FF:000005">
    <property type="entry name" value="Threonine dehydratase catabolic"/>
    <property type="match status" value="1"/>
</dbReference>
<dbReference type="OrthoDB" id="4418812at2759"/>
<feature type="domain" description="ACT-like" evidence="11">
    <location>
        <begin position="367"/>
        <end position="443"/>
    </location>
</feature>
<name>A0A0V0QIK3_PSEPJ</name>
<evidence type="ECO:0000256" key="8">
    <source>
        <dbReference type="ARBA" id="ARBA00022898"/>
    </source>
</evidence>
<dbReference type="UniPathway" id="UPA00047">
    <property type="reaction ID" value="UER00054"/>
</dbReference>
<dbReference type="Pfam" id="PF00585">
    <property type="entry name" value="Thr_dehydrat_C"/>
    <property type="match status" value="1"/>
</dbReference>
<dbReference type="EC" id="4.3.1.19" evidence="5"/>
<evidence type="ECO:0000313" key="13">
    <source>
        <dbReference type="Proteomes" id="UP000054937"/>
    </source>
</evidence>
<dbReference type="SUPFAM" id="SSF53686">
    <property type="entry name" value="Tryptophan synthase beta subunit-like PLP-dependent enzymes"/>
    <property type="match status" value="1"/>
</dbReference>
<evidence type="ECO:0000256" key="5">
    <source>
        <dbReference type="ARBA" id="ARBA00012096"/>
    </source>
</evidence>
<dbReference type="InterPro" id="IPR038110">
    <property type="entry name" value="TD_ACT-like_sf"/>
</dbReference>
<evidence type="ECO:0000256" key="10">
    <source>
        <dbReference type="ARBA" id="ARBA00023304"/>
    </source>
</evidence>
<dbReference type="Gene3D" id="3.40.1020.10">
    <property type="entry name" value="Biosynthetic Threonine Deaminase, Domain 3"/>
    <property type="match status" value="1"/>
</dbReference>